<evidence type="ECO:0000313" key="2">
    <source>
        <dbReference type="EMBL" id="QIS06359.1"/>
    </source>
</evidence>
<accession>A0A6G9XZJ3</accession>
<reference evidence="2 3" key="1">
    <citation type="journal article" date="2019" name="ACS Chem. Biol.">
        <title>Identification and Mobilization of a Cryptic Antibiotic Biosynthesis Gene Locus from a Human-Pathogenic Nocardia Isolate.</title>
        <authorList>
            <person name="Herisse M."/>
            <person name="Ishida K."/>
            <person name="Porter J.L."/>
            <person name="Howden B."/>
            <person name="Hertweck C."/>
            <person name="Stinear T.P."/>
            <person name="Pidot S.J."/>
        </authorList>
    </citation>
    <scope>NUCLEOTIDE SEQUENCE [LARGE SCALE GENOMIC DNA]</scope>
    <source>
        <strain evidence="2 3">AUSMDU00024985</strain>
    </source>
</reference>
<organism evidence="2 3">
    <name type="scientific">Nocardia brasiliensis</name>
    <dbReference type="NCBI Taxonomy" id="37326"/>
    <lineage>
        <taxon>Bacteria</taxon>
        <taxon>Bacillati</taxon>
        <taxon>Actinomycetota</taxon>
        <taxon>Actinomycetes</taxon>
        <taxon>Mycobacteriales</taxon>
        <taxon>Nocardiaceae</taxon>
        <taxon>Nocardia</taxon>
    </lineage>
</organism>
<dbReference type="SUPFAM" id="SSF53474">
    <property type="entry name" value="alpha/beta-Hydrolases"/>
    <property type="match status" value="1"/>
</dbReference>
<gene>
    <name evidence="2" type="ORF">F5X71_32230</name>
</gene>
<dbReference type="Proteomes" id="UP000501705">
    <property type="component" value="Chromosome"/>
</dbReference>
<dbReference type="InterPro" id="IPR050471">
    <property type="entry name" value="AB_hydrolase"/>
</dbReference>
<dbReference type="InterPro" id="IPR000073">
    <property type="entry name" value="AB_hydrolase_1"/>
</dbReference>
<sequence length="277" mass="29790">MSKSTVAADLDVTEGTLRHGMPYLALGAGRPLVFLRWFTPDHANPRGWMRDSEIKMLAPLARHFRVYAVSRAPGMAAGTTMADIAAEHADALRAEFGMAVDVVGVSSGGSVALQLAVDHPAAVRSLVVASSGYRLDPLARESQIRYGEAAFAGRRALHHMAATTVSSPTLARLAGAAMWLIDPLARPKNPADTLAFLRAEDEFDLSDRLGEIIAPTLVLGGERDAGYSTENFRRTADGIPDSRLIIYSGTSHTGVTRHPRFATDITEFVTARIPFIP</sequence>
<evidence type="ECO:0000259" key="1">
    <source>
        <dbReference type="Pfam" id="PF12697"/>
    </source>
</evidence>
<dbReference type="AlphaFoldDB" id="A0A6G9XZJ3"/>
<dbReference type="Gene3D" id="3.40.50.1820">
    <property type="entry name" value="alpha/beta hydrolase"/>
    <property type="match status" value="1"/>
</dbReference>
<keyword evidence="2" id="KW-0378">Hydrolase</keyword>
<dbReference type="Pfam" id="PF12697">
    <property type="entry name" value="Abhydrolase_6"/>
    <property type="match status" value="1"/>
</dbReference>
<evidence type="ECO:0000313" key="3">
    <source>
        <dbReference type="Proteomes" id="UP000501705"/>
    </source>
</evidence>
<dbReference type="PRINTS" id="PR00111">
    <property type="entry name" value="ABHYDROLASE"/>
</dbReference>
<dbReference type="RefSeq" id="WP_167465394.1">
    <property type="nucleotide sequence ID" value="NZ_CP046171.1"/>
</dbReference>
<dbReference type="GO" id="GO:0016787">
    <property type="term" value="F:hydrolase activity"/>
    <property type="evidence" value="ECO:0007669"/>
    <property type="project" value="UniProtKB-KW"/>
</dbReference>
<feature type="domain" description="AB hydrolase-1" evidence="1">
    <location>
        <begin position="44"/>
        <end position="259"/>
    </location>
</feature>
<dbReference type="EMBL" id="CP046171">
    <property type="protein sequence ID" value="QIS06359.1"/>
    <property type="molecule type" value="Genomic_DNA"/>
</dbReference>
<name>A0A6G9XZJ3_NOCBR</name>
<dbReference type="PANTHER" id="PTHR43433:SF5">
    <property type="entry name" value="AB HYDROLASE-1 DOMAIN-CONTAINING PROTEIN"/>
    <property type="match status" value="1"/>
</dbReference>
<dbReference type="InterPro" id="IPR029058">
    <property type="entry name" value="AB_hydrolase_fold"/>
</dbReference>
<dbReference type="PANTHER" id="PTHR43433">
    <property type="entry name" value="HYDROLASE, ALPHA/BETA FOLD FAMILY PROTEIN"/>
    <property type="match status" value="1"/>
</dbReference>
<proteinExistence type="predicted"/>
<protein>
    <submittedName>
        <fullName evidence="2">Alpha/beta fold hydrolase</fullName>
    </submittedName>
</protein>